<dbReference type="OrthoDB" id="7876689at2"/>
<keyword evidence="2" id="KW-0732">Signal</keyword>
<feature type="region of interest" description="Disordered" evidence="1">
    <location>
        <begin position="152"/>
        <end position="174"/>
    </location>
</feature>
<comment type="caution">
    <text evidence="3">The sequence shown here is derived from an EMBL/GenBank/DDBJ whole genome shotgun (WGS) entry which is preliminary data.</text>
</comment>
<name>A0A2V2L8S7_9RHOB</name>
<sequence>MRLPRLFLLVPALLAACGGGTPSLMNFASTREPNEFLVVPAKPLETPPEGAALPRPAPGTANRADATPLDDAVAALGGNPAARRADGAIPGGDGALVNHVSRYGRDPQIRATLAEQDLAFRLANPGRVMERLFNVNRYFDIYDRQSLDQQAEAERLRRAGVPTSSAPPAALKPE</sequence>
<evidence type="ECO:0000256" key="2">
    <source>
        <dbReference type="SAM" id="SignalP"/>
    </source>
</evidence>
<evidence type="ECO:0000313" key="4">
    <source>
        <dbReference type="Proteomes" id="UP000245680"/>
    </source>
</evidence>
<reference evidence="3 4" key="1">
    <citation type="submission" date="2018-05" db="EMBL/GenBank/DDBJ databases">
        <title>Rhodobacteraceae gen. nov., sp. nov. isolated from sea water.</title>
        <authorList>
            <person name="Ren Y."/>
        </authorList>
    </citation>
    <scope>NUCLEOTIDE SEQUENCE [LARGE SCALE GENOMIC DNA]</scope>
    <source>
        <strain evidence="3 4">TG-679</strain>
    </source>
</reference>
<proteinExistence type="predicted"/>
<dbReference type="InterPro" id="IPR021395">
    <property type="entry name" value="DUF3035"/>
</dbReference>
<feature type="signal peptide" evidence="2">
    <location>
        <begin position="1"/>
        <end position="15"/>
    </location>
</feature>
<dbReference type="AlphaFoldDB" id="A0A2V2L8S7"/>
<evidence type="ECO:0000256" key="1">
    <source>
        <dbReference type="SAM" id="MobiDB-lite"/>
    </source>
</evidence>
<dbReference type="Pfam" id="PF11233">
    <property type="entry name" value="DUF3035"/>
    <property type="match status" value="1"/>
</dbReference>
<protein>
    <submittedName>
        <fullName evidence="3">DUF3035 domain-containing protein</fullName>
    </submittedName>
</protein>
<feature type="chain" id="PRO_5015971138" evidence="2">
    <location>
        <begin position="16"/>
        <end position="174"/>
    </location>
</feature>
<gene>
    <name evidence="3" type="ORF">DKT77_14605</name>
</gene>
<accession>A0A2V2L8S7</accession>
<organism evidence="3 4">
    <name type="scientific">Meridianimarinicoccus roseus</name>
    <dbReference type="NCBI Taxonomy" id="2072018"/>
    <lineage>
        <taxon>Bacteria</taxon>
        <taxon>Pseudomonadati</taxon>
        <taxon>Pseudomonadota</taxon>
        <taxon>Alphaproteobacteria</taxon>
        <taxon>Rhodobacterales</taxon>
        <taxon>Paracoccaceae</taxon>
        <taxon>Meridianimarinicoccus</taxon>
    </lineage>
</organism>
<dbReference type="PROSITE" id="PS51257">
    <property type="entry name" value="PROKAR_LIPOPROTEIN"/>
    <property type="match status" value="1"/>
</dbReference>
<dbReference type="Proteomes" id="UP000245680">
    <property type="component" value="Unassembled WGS sequence"/>
</dbReference>
<dbReference type="EMBL" id="QGKU01000047">
    <property type="protein sequence ID" value="PWR01828.1"/>
    <property type="molecule type" value="Genomic_DNA"/>
</dbReference>
<evidence type="ECO:0000313" key="3">
    <source>
        <dbReference type="EMBL" id="PWR01828.1"/>
    </source>
</evidence>
<keyword evidence="4" id="KW-1185">Reference proteome</keyword>